<dbReference type="OrthoDB" id="9804353at2"/>
<keyword evidence="10" id="KW-1185">Reference proteome</keyword>
<feature type="transmembrane region" description="Helical" evidence="7">
    <location>
        <begin position="121"/>
        <end position="141"/>
    </location>
</feature>
<dbReference type="RefSeq" id="WP_016526072.1">
    <property type="nucleotide sequence ID" value="NZ_KE332518.1"/>
</dbReference>
<feature type="transmembrane region" description="Helical" evidence="7">
    <location>
        <begin position="217"/>
        <end position="240"/>
    </location>
</feature>
<evidence type="ECO:0000313" key="10">
    <source>
        <dbReference type="Proteomes" id="UP000014541"/>
    </source>
</evidence>
<keyword evidence="3" id="KW-1003">Cell membrane</keyword>
<dbReference type="PANTHER" id="PTHR30151">
    <property type="entry name" value="ALKANE SULFONATE ABC TRANSPORTER-RELATED, MEMBRANE SUBUNIT"/>
    <property type="match status" value="1"/>
</dbReference>
<dbReference type="PATRIC" id="fig|1125699.3.peg.1826"/>
<dbReference type="AlphaFoldDB" id="S3JZM3"/>
<keyword evidence="4 7" id="KW-0812">Transmembrane</keyword>
<dbReference type="Proteomes" id="UP000014541">
    <property type="component" value="Unassembled WGS sequence"/>
</dbReference>
<dbReference type="GO" id="GO:0005886">
    <property type="term" value="C:plasma membrane"/>
    <property type="evidence" value="ECO:0007669"/>
    <property type="project" value="UniProtKB-SubCell"/>
</dbReference>
<evidence type="ECO:0000256" key="6">
    <source>
        <dbReference type="ARBA" id="ARBA00023136"/>
    </source>
</evidence>
<evidence type="ECO:0000256" key="3">
    <source>
        <dbReference type="ARBA" id="ARBA00022475"/>
    </source>
</evidence>
<evidence type="ECO:0000256" key="4">
    <source>
        <dbReference type="ARBA" id="ARBA00022692"/>
    </source>
</evidence>
<evidence type="ECO:0000313" key="9">
    <source>
        <dbReference type="EMBL" id="EPF31463.1"/>
    </source>
</evidence>
<dbReference type="CDD" id="cd06261">
    <property type="entry name" value="TM_PBP2"/>
    <property type="match status" value="1"/>
</dbReference>
<gene>
    <name evidence="9" type="ORF">HMPREF9194_01809</name>
</gene>
<feature type="transmembrane region" description="Helical" evidence="7">
    <location>
        <begin position="162"/>
        <end position="182"/>
    </location>
</feature>
<keyword evidence="2 7" id="KW-0813">Transport</keyword>
<comment type="similarity">
    <text evidence="7">Belongs to the binding-protein-dependent transport system permease family.</text>
</comment>
<protein>
    <recommendedName>
        <fullName evidence="8">ABC transmembrane type-1 domain-containing protein</fullName>
    </recommendedName>
</protein>
<accession>S3JZM3</accession>
<feature type="transmembrane region" description="Helical" evidence="7">
    <location>
        <begin position="62"/>
        <end position="81"/>
    </location>
</feature>
<dbReference type="PANTHER" id="PTHR30151:SF0">
    <property type="entry name" value="ABC TRANSPORTER PERMEASE PROTEIN MJ0413-RELATED"/>
    <property type="match status" value="1"/>
</dbReference>
<dbReference type="InterPro" id="IPR035906">
    <property type="entry name" value="MetI-like_sf"/>
</dbReference>
<keyword evidence="6 7" id="KW-0472">Membrane</keyword>
<comment type="subcellular location">
    <subcellularLocation>
        <location evidence="1 7">Cell membrane</location>
        <topology evidence="1 7">Multi-pass membrane protein</topology>
    </subcellularLocation>
</comment>
<evidence type="ECO:0000256" key="2">
    <source>
        <dbReference type="ARBA" id="ARBA00022448"/>
    </source>
</evidence>
<sequence>MKKSSIKNNCIAALAMLALWQVLSLAYPPLVVPPIPAVGKILTRILSAPDLLHEAAKTLGRLGAGLFFGIAAGCLVGYVCGVCKTCREVCKPVLGVLQVVPPVALLVLAIIWFGFNGKPAVLIVAVAIFPIIAISVQDAVLHVDRKLLEMGTVFKYTKKRRFFLITWPSVKPQFYSGLRIALGTASKTVVMGEVLTTSSGIGGQIVNARLNIEPEAIIAWTVVSVCMYYVLEAAVALLFVPKEQKYAQRKQS</sequence>
<name>S3JZM3_TREMA</name>
<dbReference type="HOGENOM" id="CLU_046113_4_1_12"/>
<keyword evidence="5 7" id="KW-1133">Transmembrane helix</keyword>
<feature type="domain" description="ABC transmembrane type-1" evidence="8">
    <location>
        <begin position="55"/>
        <end position="239"/>
    </location>
</feature>
<dbReference type="SUPFAM" id="SSF161098">
    <property type="entry name" value="MetI-like"/>
    <property type="match status" value="1"/>
</dbReference>
<comment type="caution">
    <text evidence="9">The sequence shown here is derived from an EMBL/GenBank/DDBJ whole genome shotgun (WGS) entry which is preliminary data.</text>
</comment>
<evidence type="ECO:0000256" key="7">
    <source>
        <dbReference type="RuleBase" id="RU363032"/>
    </source>
</evidence>
<dbReference type="eggNOG" id="COG0600">
    <property type="taxonomic scope" value="Bacteria"/>
</dbReference>
<dbReference type="Gene3D" id="1.10.3720.10">
    <property type="entry name" value="MetI-like"/>
    <property type="match status" value="1"/>
</dbReference>
<evidence type="ECO:0000256" key="5">
    <source>
        <dbReference type="ARBA" id="ARBA00022989"/>
    </source>
</evidence>
<dbReference type="InterPro" id="IPR000515">
    <property type="entry name" value="MetI-like"/>
</dbReference>
<proteinExistence type="inferred from homology"/>
<dbReference type="EMBL" id="ATFF01000006">
    <property type="protein sequence ID" value="EPF31463.1"/>
    <property type="molecule type" value="Genomic_DNA"/>
</dbReference>
<evidence type="ECO:0000256" key="1">
    <source>
        <dbReference type="ARBA" id="ARBA00004651"/>
    </source>
</evidence>
<dbReference type="Pfam" id="PF00528">
    <property type="entry name" value="BPD_transp_1"/>
    <property type="match status" value="1"/>
</dbReference>
<feature type="transmembrane region" description="Helical" evidence="7">
    <location>
        <begin position="93"/>
        <end position="115"/>
    </location>
</feature>
<reference evidence="9 10" key="1">
    <citation type="submission" date="2013-04" db="EMBL/GenBank/DDBJ databases">
        <title>The Genome Sequence of Treponema maltophilum ATCC 51939.</title>
        <authorList>
            <consortium name="The Broad Institute Genomics Platform"/>
            <person name="Earl A."/>
            <person name="Ward D."/>
            <person name="Feldgarden M."/>
            <person name="Gevers D."/>
            <person name="Leonetti C."/>
            <person name="Blanton J.M."/>
            <person name="Dewhirst F.E."/>
            <person name="Izard J."/>
            <person name="Walker B."/>
            <person name="Young S."/>
            <person name="Zeng Q."/>
            <person name="Gargeya S."/>
            <person name="Fitzgerald M."/>
            <person name="Haas B."/>
            <person name="Abouelleil A."/>
            <person name="Allen A.W."/>
            <person name="Alvarado L."/>
            <person name="Arachchi H.M."/>
            <person name="Berlin A.M."/>
            <person name="Chapman S.B."/>
            <person name="Gainer-Dewar J."/>
            <person name="Goldberg J."/>
            <person name="Griggs A."/>
            <person name="Gujja S."/>
            <person name="Hansen M."/>
            <person name="Howarth C."/>
            <person name="Imamovic A."/>
            <person name="Ireland A."/>
            <person name="Larimer J."/>
            <person name="McCowan C."/>
            <person name="Murphy C."/>
            <person name="Pearson M."/>
            <person name="Poon T.W."/>
            <person name="Priest M."/>
            <person name="Roberts A."/>
            <person name="Saif S."/>
            <person name="Shea T."/>
            <person name="Sisk P."/>
            <person name="Sykes S."/>
            <person name="Wortman J."/>
            <person name="Nusbaum C."/>
            <person name="Birren B."/>
        </authorList>
    </citation>
    <scope>NUCLEOTIDE SEQUENCE [LARGE SCALE GENOMIC DNA]</scope>
    <source>
        <strain evidence="9 10">ATCC 51939</strain>
    </source>
</reference>
<dbReference type="PROSITE" id="PS50928">
    <property type="entry name" value="ABC_TM1"/>
    <property type="match status" value="1"/>
</dbReference>
<evidence type="ECO:0000259" key="8">
    <source>
        <dbReference type="PROSITE" id="PS50928"/>
    </source>
</evidence>
<dbReference type="GO" id="GO:0055085">
    <property type="term" value="P:transmembrane transport"/>
    <property type="evidence" value="ECO:0007669"/>
    <property type="project" value="InterPro"/>
</dbReference>
<dbReference type="STRING" id="1125699.HMPREF9194_01809"/>
<organism evidence="9 10">
    <name type="scientific">Treponema maltophilum ATCC 51939</name>
    <dbReference type="NCBI Taxonomy" id="1125699"/>
    <lineage>
        <taxon>Bacteria</taxon>
        <taxon>Pseudomonadati</taxon>
        <taxon>Spirochaetota</taxon>
        <taxon>Spirochaetia</taxon>
        <taxon>Spirochaetales</taxon>
        <taxon>Treponemataceae</taxon>
        <taxon>Treponema</taxon>
    </lineage>
</organism>